<evidence type="ECO:0000256" key="2">
    <source>
        <dbReference type="ARBA" id="ARBA00010791"/>
    </source>
</evidence>
<keyword evidence="9 12" id="KW-0067">ATP-binding</keyword>
<gene>
    <name evidence="15" type="primary">KIN1_3</name>
    <name evidence="15" type="ORF">EC973_002455</name>
</gene>
<keyword evidence="5 13" id="KW-0723">Serine/threonine-protein kinase</keyword>
<keyword evidence="6" id="KW-0808">Transferase</keyword>
<dbReference type="PROSITE" id="PS50011">
    <property type="entry name" value="PROTEIN_KINASE_DOM"/>
    <property type="match status" value="1"/>
</dbReference>
<dbReference type="Proteomes" id="UP000605846">
    <property type="component" value="Unassembled WGS sequence"/>
</dbReference>
<dbReference type="SUPFAM" id="SSF56112">
    <property type="entry name" value="Protein kinase-like (PK-like)"/>
    <property type="match status" value="1"/>
</dbReference>
<dbReference type="GO" id="GO:0004674">
    <property type="term" value="F:protein serine/threonine kinase activity"/>
    <property type="evidence" value="ECO:0007669"/>
    <property type="project" value="UniProtKB-KW"/>
</dbReference>
<evidence type="ECO:0000256" key="11">
    <source>
        <dbReference type="ARBA" id="ARBA00048679"/>
    </source>
</evidence>
<name>A0A8H7BSE9_9FUNG</name>
<keyword evidence="16" id="KW-1185">Reference proteome</keyword>
<reference evidence="15" key="1">
    <citation type="submission" date="2020-01" db="EMBL/GenBank/DDBJ databases">
        <title>Genome Sequencing of Three Apophysomyces-Like Fungal Strains Confirms a Novel Fungal Genus in the Mucoromycota with divergent Burkholderia-like Endosymbiotic Bacteria.</title>
        <authorList>
            <person name="Stajich J.E."/>
            <person name="Macias A.M."/>
            <person name="Carter-House D."/>
            <person name="Lovett B."/>
            <person name="Kasson L.R."/>
            <person name="Berry K."/>
            <person name="Grigoriev I."/>
            <person name="Chang Y."/>
            <person name="Spatafora J."/>
            <person name="Kasson M.T."/>
        </authorList>
    </citation>
    <scope>NUCLEOTIDE SEQUENCE</scope>
    <source>
        <strain evidence="15">NRRL A-21654</strain>
    </source>
</reference>
<dbReference type="AlphaFoldDB" id="A0A8H7BSE9"/>
<dbReference type="SMART" id="SM00220">
    <property type="entry name" value="S_TKc"/>
    <property type="match status" value="1"/>
</dbReference>
<evidence type="ECO:0000256" key="4">
    <source>
        <dbReference type="ARBA" id="ARBA00022490"/>
    </source>
</evidence>
<dbReference type="InterPro" id="IPR008271">
    <property type="entry name" value="Ser/Thr_kinase_AS"/>
</dbReference>
<dbReference type="Pfam" id="PF00069">
    <property type="entry name" value="Pkinase"/>
    <property type="match status" value="1"/>
</dbReference>
<comment type="similarity">
    <text evidence="2">Belongs to the protein kinase superfamily. CAMK Ser/Thr protein kinase family. NIM1 subfamily.</text>
</comment>
<evidence type="ECO:0000256" key="8">
    <source>
        <dbReference type="ARBA" id="ARBA00022777"/>
    </source>
</evidence>
<dbReference type="GO" id="GO:0035556">
    <property type="term" value="P:intracellular signal transduction"/>
    <property type="evidence" value="ECO:0007669"/>
    <property type="project" value="TreeGrafter"/>
</dbReference>
<comment type="catalytic activity">
    <reaction evidence="10">
        <text>L-threonyl-[protein] + ATP = O-phospho-L-threonyl-[protein] + ADP + H(+)</text>
        <dbReference type="Rhea" id="RHEA:46608"/>
        <dbReference type="Rhea" id="RHEA-COMP:11060"/>
        <dbReference type="Rhea" id="RHEA-COMP:11605"/>
        <dbReference type="ChEBI" id="CHEBI:15378"/>
        <dbReference type="ChEBI" id="CHEBI:30013"/>
        <dbReference type="ChEBI" id="CHEBI:30616"/>
        <dbReference type="ChEBI" id="CHEBI:61977"/>
        <dbReference type="ChEBI" id="CHEBI:456216"/>
        <dbReference type="EC" id="2.7.11.1"/>
    </reaction>
</comment>
<dbReference type="PANTHER" id="PTHR24346:SF82">
    <property type="entry name" value="KP78A-RELATED"/>
    <property type="match status" value="1"/>
</dbReference>
<evidence type="ECO:0000256" key="1">
    <source>
        <dbReference type="ARBA" id="ARBA00004496"/>
    </source>
</evidence>
<comment type="caution">
    <text evidence="15">The sequence shown here is derived from an EMBL/GenBank/DDBJ whole genome shotgun (WGS) entry which is preliminary data.</text>
</comment>
<evidence type="ECO:0000259" key="14">
    <source>
        <dbReference type="PROSITE" id="PS50011"/>
    </source>
</evidence>
<keyword evidence="8 15" id="KW-0418">Kinase</keyword>
<sequence>MAQPRPVPSVVRKQLQEDNNVSNPQLEVISNYTLGRSLGKGSMGKVKLGTHNVTGEKVAVKIVPRVGPKTTHVKHLAEENNREMRTVREGHVMMLLHHPNIVGLKDLIVIGRYMYIFMDYVDGVQLLTYIVNNKRLTEYRAREIARQVVSALDYMHRNSIVHRDLKVENILINKHGHVKIIDFGLSNLFAPEKKLTTYCGSLYFAAPELLCAQPYRGPEVDIWSLGVVLFVMVTGSVPFDDNNMPAMHEKIKRGHVMYPAYISDSLYHLLRHMFITDPCKRIILADVIRHPWLNMDHDRPVKNYLPLRKPLSFGNLDPDTLKLMTRSFHFGTLTEIQAKLHVILESHLYQSAAQYVADCQTMKHTSLLSEMNYPACYDDPQSVPAAYHPLISVYYLLKERQQRISSSKPDTSPTQILTPRERTLLSSDEMACLVPLISSDQS</sequence>
<accession>A0A8H7BSE9</accession>
<dbReference type="InterPro" id="IPR000719">
    <property type="entry name" value="Prot_kinase_dom"/>
</dbReference>
<evidence type="ECO:0000256" key="10">
    <source>
        <dbReference type="ARBA" id="ARBA00047899"/>
    </source>
</evidence>
<evidence type="ECO:0000313" key="15">
    <source>
        <dbReference type="EMBL" id="KAF7722985.1"/>
    </source>
</evidence>
<keyword evidence="7 12" id="KW-0547">Nucleotide-binding</keyword>
<organism evidence="15 16">
    <name type="scientific">Apophysomyces ossiformis</name>
    <dbReference type="NCBI Taxonomy" id="679940"/>
    <lineage>
        <taxon>Eukaryota</taxon>
        <taxon>Fungi</taxon>
        <taxon>Fungi incertae sedis</taxon>
        <taxon>Mucoromycota</taxon>
        <taxon>Mucoromycotina</taxon>
        <taxon>Mucoromycetes</taxon>
        <taxon>Mucorales</taxon>
        <taxon>Mucorineae</taxon>
        <taxon>Mucoraceae</taxon>
        <taxon>Apophysomyces</taxon>
    </lineage>
</organism>
<dbReference type="EC" id="2.7.11.1" evidence="3"/>
<dbReference type="InterPro" id="IPR011009">
    <property type="entry name" value="Kinase-like_dom_sf"/>
</dbReference>
<dbReference type="OrthoDB" id="193931at2759"/>
<protein>
    <recommendedName>
        <fullName evidence="3">non-specific serine/threonine protein kinase</fullName>
        <ecNumber evidence="3">2.7.11.1</ecNumber>
    </recommendedName>
</protein>
<evidence type="ECO:0000256" key="7">
    <source>
        <dbReference type="ARBA" id="ARBA00022741"/>
    </source>
</evidence>
<evidence type="ECO:0000256" key="12">
    <source>
        <dbReference type="PROSITE-ProRule" id="PRU10141"/>
    </source>
</evidence>
<dbReference type="PANTHER" id="PTHR24346">
    <property type="entry name" value="MAP/MICROTUBULE AFFINITY-REGULATING KINASE"/>
    <property type="match status" value="1"/>
</dbReference>
<dbReference type="GO" id="GO:0005737">
    <property type="term" value="C:cytoplasm"/>
    <property type="evidence" value="ECO:0007669"/>
    <property type="project" value="UniProtKB-SubCell"/>
</dbReference>
<evidence type="ECO:0000256" key="3">
    <source>
        <dbReference type="ARBA" id="ARBA00012513"/>
    </source>
</evidence>
<dbReference type="PROSITE" id="PS00108">
    <property type="entry name" value="PROTEIN_KINASE_ST"/>
    <property type="match status" value="1"/>
</dbReference>
<evidence type="ECO:0000256" key="9">
    <source>
        <dbReference type="ARBA" id="ARBA00022840"/>
    </source>
</evidence>
<keyword evidence="4" id="KW-0963">Cytoplasm</keyword>
<evidence type="ECO:0000313" key="16">
    <source>
        <dbReference type="Proteomes" id="UP000605846"/>
    </source>
</evidence>
<dbReference type="InterPro" id="IPR017441">
    <property type="entry name" value="Protein_kinase_ATP_BS"/>
</dbReference>
<dbReference type="PROSITE" id="PS00107">
    <property type="entry name" value="PROTEIN_KINASE_ATP"/>
    <property type="match status" value="1"/>
</dbReference>
<dbReference type="Gene3D" id="1.10.510.10">
    <property type="entry name" value="Transferase(Phosphotransferase) domain 1"/>
    <property type="match status" value="1"/>
</dbReference>
<evidence type="ECO:0000256" key="6">
    <source>
        <dbReference type="ARBA" id="ARBA00022679"/>
    </source>
</evidence>
<feature type="domain" description="Protein kinase" evidence="14">
    <location>
        <begin position="32"/>
        <end position="293"/>
    </location>
</feature>
<evidence type="ECO:0000256" key="5">
    <source>
        <dbReference type="ARBA" id="ARBA00022527"/>
    </source>
</evidence>
<feature type="binding site" evidence="12">
    <location>
        <position position="61"/>
    </location>
    <ligand>
        <name>ATP</name>
        <dbReference type="ChEBI" id="CHEBI:30616"/>
    </ligand>
</feature>
<proteinExistence type="inferred from homology"/>
<dbReference type="GO" id="GO:0000226">
    <property type="term" value="P:microtubule cytoskeleton organization"/>
    <property type="evidence" value="ECO:0007669"/>
    <property type="project" value="TreeGrafter"/>
</dbReference>
<evidence type="ECO:0000256" key="13">
    <source>
        <dbReference type="RuleBase" id="RU000304"/>
    </source>
</evidence>
<comment type="subcellular location">
    <subcellularLocation>
        <location evidence="1">Cytoplasm</location>
    </subcellularLocation>
</comment>
<comment type="catalytic activity">
    <reaction evidence="11">
        <text>L-seryl-[protein] + ATP = O-phospho-L-seryl-[protein] + ADP + H(+)</text>
        <dbReference type="Rhea" id="RHEA:17989"/>
        <dbReference type="Rhea" id="RHEA-COMP:9863"/>
        <dbReference type="Rhea" id="RHEA-COMP:11604"/>
        <dbReference type="ChEBI" id="CHEBI:15378"/>
        <dbReference type="ChEBI" id="CHEBI:29999"/>
        <dbReference type="ChEBI" id="CHEBI:30616"/>
        <dbReference type="ChEBI" id="CHEBI:83421"/>
        <dbReference type="ChEBI" id="CHEBI:456216"/>
        <dbReference type="EC" id="2.7.11.1"/>
    </reaction>
</comment>
<dbReference type="EMBL" id="JABAYA010000168">
    <property type="protein sequence ID" value="KAF7722985.1"/>
    <property type="molecule type" value="Genomic_DNA"/>
</dbReference>
<dbReference type="GO" id="GO:0005524">
    <property type="term" value="F:ATP binding"/>
    <property type="evidence" value="ECO:0007669"/>
    <property type="project" value="UniProtKB-UniRule"/>
</dbReference>
<dbReference type="FunFam" id="1.10.510.10:FF:001222">
    <property type="entry name" value="Serine/threonine-protein kinase ppk25"/>
    <property type="match status" value="1"/>
</dbReference>